<proteinExistence type="predicted"/>
<dbReference type="InterPro" id="IPR001810">
    <property type="entry name" value="F-box_dom"/>
</dbReference>
<evidence type="ECO:0000313" key="3">
    <source>
        <dbReference type="EMBL" id="PPQ65842.1"/>
    </source>
</evidence>
<dbReference type="InParanoid" id="A0A409VHS8"/>
<dbReference type="AlphaFoldDB" id="A0A409VHS8"/>
<sequence>MSATTYPARIPASVFTSPRRRRSSVKSYTPLPNLKTQVRNISSSPSSDDGYVPRSPAFMSIAYLREAIAAIDIKMAALIKERADLETKLETAVRLESPVLRLPSELLSNIFTVGVLGMGDEDPIMVTTLMLVCRYWADVALNTPVLWAKISVSPHNSLEKARRRLVRSKSCPLDITINYGPRMEYTQSVTEHIIHAMDLFRPVLWRTKSFSLTVPNRPHAHTALLRCQEDAPILENLTIQVYHSMQDDHYPSTPVSLFNGCTPSLRSCSITSFNFGWDLKLIKGLRVLKLGGYFNSSTPSATTLLDMLRQCPELEELTLRNMSDVDSQICSTKRIDDFDAPIVHKIHLPRLKKMTFYYSGNAHTRELMSHISFPNLESLELAYLENTTSLLQLLYAQALTRLPLKYLRIETCLFNEMKFVNLLRKLPSLVTLQLVDIEDISHHSLKALSSCQPWICPRLEFVTFDGCTSIDWDSLRAFVESRLPADPHAFKRYHSTASPGVSSASAAAADYARMKSRQDRSGHAALLAAPQRIQMIDVTRCNQISKEMLQWLRMYVPSVKYESAKGVWGEPTIL</sequence>
<reference evidence="3 4" key="1">
    <citation type="journal article" date="2018" name="Evol. Lett.">
        <title>Horizontal gene cluster transfer increased hallucinogenic mushroom diversity.</title>
        <authorList>
            <person name="Reynolds H.T."/>
            <person name="Vijayakumar V."/>
            <person name="Gluck-Thaler E."/>
            <person name="Korotkin H.B."/>
            <person name="Matheny P.B."/>
            <person name="Slot J.C."/>
        </authorList>
    </citation>
    <scope>NUCLEOTIDE SEQUENCE [LARGE SCALE GENOMIC DNA]</scope>
    <source>
        <strain evidence="3 4">SRW20</strain>
    </source>
</reference>
<dbReference type="InterPro" id="IPR032675">
    <property type="entry name" value="LRR_dom_sf"/>
</dbReference>
<dbReference type="SUPFAM" id="SSF52047">
    <property type="entry name" value="RNI-like"/>
    <property type="match status" value="1"/>
</dbReference>
<dbReference type="OrthoDB" id="8048523at2759"/>
<organism evidence="3 4">
    <name type="scientific">Gymnopilus dilepis</name>
    <dbReference type="NCBI Taxonomy" id="231916"/>
    <lineage>
        <taxon>Eukaryota</taxon>
        <taxon>Fungi</taxon>
        <taxon>Dikarya</taxon>
        <taxon>Basidiomycota</taxon>
        <taxon>Agaricomycotina</taxon>
        <taxon>Agaricomycetes</taxon>
        <taxon>Agaricomycetidae</taxon>
        <taxon>Agaricales</taxon>
        <taxon>Agaricineae</taxon>
        <taxon>Hymenogastraceae</taxon>
        <taxon>Gymnopilus</taxon>
    </lineage>
</organism>
<evidence type="ECO:0000259" key="2">
    <source>
        <dbReference type="Pfam" id="PF12937"/>
    </source>
</evidence>
<feature type="coiled-coil region" evidence="1">
    <location>
        <begin position="68"/>
        <end position="95"/>
    </location>
</feature>
<feature type="domain" description="F-box" evidence="2">
    <location>
        <begin position="100"/>
        <end position="151"/>
    </location>
</feature>
<dbReference type="EMBL" id="NHYE01005644">
    <property type="protein sequence ID" value="PPQ65842.1"/>
    <property type="molecule type" value="Genomic_DNA"/>
</dbReference>
<dbReference type="Gene3D" id="3.80.10.10">
    <property type="entry name" value="Ribonuclease Inhibitor"/>
    <property type="match status" value="1"/>
</dbReference>
<protein>
    <recommendedName>
        <fullName evidence="2">F-box domain-containing protein</fullName>
    </recommendedName>
</protein>
<dbReference type="Pfam" id="PF12937">
    <property type="entry name" value="F-box-like"/>
    <property type="match status" value="1"/>
</dbReference>
<evidence type="ECO:0000256" key="1">
    <source>
        <dbReference type="SAM" id="Coils"/>
    </source>
</evidence>
<comment type="caution">
    <text evidence="3">The sequence shown here is derived from an EMBL/GenBank/DDBJ whole genome shotgun (WGS) entry which is preliminary data.</text>
</comment>
<keyword evidence="1" id="KW-0175">Coiled coil</keyword>
<dbReference type="PANTHER" id="PTHR38926:SF72">
    <property type="entry name" value="IM:7136021-RELATED"/>
    <property type="match status" value="1"/>
</dbReference>
<dbReference type="PANTHER" id="PTHR38926">
    <property type="entry name" value="F-BOX DOMAIN CONTAINING PROTEIN, EXPRESSED"/>
    <property type="match status" value="1"/>
</dbReference>
<keyword evidence="4" id="KW-1185">Reference proteome</keyword>
<name>A0A409VHS8_9AGAR</name>
<dbReference type="Proteomes" id="UP000284706">
    <property type="component" value="Unassembled WGS sequence"/>
</dbReference>
<accession>A0A409VHS8</accession>
<gene>
    <name evidence="3" type="ORF">CVT26_000776</name>
</gene>
<evidence type="ECO:0000313" key="4">
    <source>
        <dbReference type="Proteomes" id="UP000284706"/>
    </source>
</evidence>